<evidence type="ECO:0000256" key="5">
    <source>
        <dbReference type="SAM" id="SignalP"/>
    </source>
</evidence>
<feature type="chain" id="PRO_5035419077" evidence="5">
    <location>
        <begin position="18"/>
        <end position="517"/>
    </location>
</feature>
<dbReference type="SMART" id="SM00369">
    <property type="entry name" value="LRR_TYP"/>
    <property type="match status" value="3"/>
</dbReference>
<sequence>MLRSILLLLAVFTISFAEEDIQKEDETVTILDLSNQGITTLDDHNFTKYKDLEEVDLSNNDLQFIKEDAFTHNAKLKKLNLSGNKNLKLPGFSTFLIANIEELNLSNCNIEELPPNILDGLTDLKILDLSGNPLIEESITESTISNLNSPKKIILPYVDEEMIKKICHEVDIMFEIKSEDHTASIPCKDVREGTWQNIPKESDDNENTETEDQNKDQGLQVVVDAINEEKIKNNDETQHEENNDETQHKENNDETQHEENNDETQHENNTEPQPDIAELNTDNGTENNGNEEIKIDNTDTEVENTENNNNTETKTETVEDNNNNQANLENTENNENGDNELHVEPSTENPDPQIYKHLYGIYFCFTDKTKANTVEESSGAGSSILVILVIAVVVAGAVAFGYKFYKTRKYEAARTAEPMERELKEIVVDKKPNGTSKAGDTIEEKEEEPLMEKRENSVEIKEIDETNESQAPRNEKPIVNETISSNPPTSNPYVPTTTPIKPPHQTLSNKDDDKAQI</sequence>
<keyword evidence="1" id="KW-0433">Leucine-rich repeat</keyword>
<dbReference type="InterPro" id="IPR025875">
    <property type="entry name" value="Leu-rich_rpt_4"/>
</dbReference>
<dbReference type="PROSITE" id="PS51450">
    <property type="entry name" value="LRR"/>
    <property type="match status" value="1"/>
</dbReference>
<feature type="signal peptide" evidence="5">
    <location>
        <begin position="1"/>
        <end position="17"/>
    </location>
</feature>
<evidence type="ECO:0000256" key="4">
    <source>
        <dbReference type="SAM" id="Phobius"/>
    </source>
</evidence>
<accession>A0A8K0DDJ2</accession>
<dbReference type="Pfam" id="PF12799">
    <property type="entry name" value="LRR_4"/>
    <property type="match status" value="1"/>
</dbReference>
<keyword evidence="4" id="KW-0812">Transmembrane</keyword>
<dbReference type="PANTHER" id="PTHR24366:SF96">
    <property type="entry name" value="LEUCINE RICH REPEAT CONTAINING 53"/>
    <property type="match status" value="1"/>
</dbReference>
<feature type="compositionally biased region" description="Low complexity" evidence="3">
    <location>
        <begin position="320"/>
        <end position="336"/>
    </location>
</feature>
<keyword evidence="5" id="KW-0732">Signal</keyword>
<evidence type="ECO:0000313" key="6">
    <source>
        <dbReference type="EMBL" id="KAF2901263.1"/>
    </source>
</evidence>
<dbReference type="Proteomes" id="UP000801492">
    <property type="component" value="Unassembled WGS sequence"/>
</dbReference>
<comment type="caution">
    <text evidence="6">The sequence shown here is derived from an EMBL/GenBank/DDBJ whole genome shotgun (WGS) entry which is preliminary data.</text>
</comment>
<reference evidence="6" key="1">
    <citation type="submission" date="2019-08" db="EMBL/GenBank/DDBJ databases">
        <title>The genome of the North American firefly Photinus pyralis.</title>
        <authorList>
            <consortium name="Photinus pyralis genome working group"/>
            <person name="Fallon T.R."/>
            <person name="Sander Lower S.E."/>
            <person name="Weng J.-K."/>
        </authorList>
    </citation>
    <scope>NUCLEOTIDE SEQUENCE</scope>
    <source>
        <strain evidence="6">TRF0915ILg1</strain>
        <tissue evidence="6">Whole body</tissue>
    </source>
</reference>
<feature type="compositionally biased region" description="Basic and acidic residues" evidence="3">
    <location>
        <begin position="227"/>
        <end position="269"/>
    </location>
</feature>
<dbReference type="Gene3D" id="3.80.10.10">
    <property type="entry name" value="Ribonuclease Inhibitor"/>
    <property type="match status" value="1"/>
</dbReference>
<feature type="region of interest" description="Disordered" evidence="3">
    <location>
        <begin position="431"/>
        <end position="517"/>
    </location>
</feature>
<feature type="compositionally biased region" description="Low complexity" evidence="3">
    <location>
        <begin position="278"/>
        <end position="290"/>
    </location>
</feature>
<keyword evidence="7" id="KW-1185">Reference proteome</keyword>
<dbReference type="Pfam" id="PF13855">
    <property type="entry name" value="LRR_8"/>
    <property type="match status" value="1"/>
</dbReference>
<organism evidence="6 7">
    <name type="scientific">Ignelater luminosus</name>
    <name type="common">Cucubano</name>
    <name type="synonym">Pyrophorus luminosus</name>
    <dbReference type="NCBI Taxonomy" id="2038154"/>
    <lineage>
        <taxon>Eukaryota</taxon>
        <taxon>Metazoa</taxon>
        <taxon>Ecdysozoa</taxon>
        <taxon>Arthropoda</taxon>
        <taxon>Hexapoda</taxon>
        <taxon>Insecta</taxon>
        <taxon>Pterygota</taxon>
        <taxon>Neoptera</taxon>
        <taxon>Endopterygota</taxon>
        <taxon>Coleoptera</taxon>
        <taxon>Polyphaga</taxon>
        <taxon>Elateriformia</taxon>
        <taxon>Elateroidea</taxon>
        <taxon>Elateridae</taxon>
        <taxon>Agrypninae</taxon>
        <taxon>Pyrophorini</taxon>
        <taxon>Ignelater</taxon>
    </lineage>
</organism>
<keyword evidence="2" id="KW-0677">Repeat</keyword>
<dbReference type="InterPro" id="IPR001611">
    <property type="entry name" value="Leu-rich_rpt"/>
</dbReference>
<dbReference type="InterPro" id="IPR003591">
    <property type="entry name" value="Leu-rich_rpt_typical-subtyp"/>
</dbReference>
<dbReference type="OrthoDB" id="4691307at2759"/>
<evidence type="ECO:0000256" key="2">
    <source>
        <dbReference type="ARBA" id="ARBA00022737"/>
    </source>
</evidence>
<feature type="transmembrane region" description="Helical" evidence="4">
    <location>
        <begin position="384"/>
        <end position="405"/>
    </location>
</feature>
<dbReference type="InterPro" id="IPR032675">
    <property type="entry name" value="LRR_dom_sf"/>
</dbReference>
<dbReference type="SUPFAM" id="SSF52058">
    <property type="entry name" value="L domain-like"/>
    <property type="match status" value="1"/>
</dbReference>
<feature type="compositionally biased region" description="Polar residues" evidence="3">
    <location>
        <begin position="481"/>
        <end position="499"/>
    </location>
</feature>
<keyword evidence="4" id="KW-0472">Membrane</keyword>
<feature type="compositionally biased region" description="Basic and acidic residues" evidence="3">
    <location>
        <begin position="448"/>
        <end position="464"/>
    </location>
</feature>
<dbReference type="EMBL" id="VTPC01001753">
    <property type="protein sequence ID" value="KAF2901263.1"/>
    <property type="molecule type" value="Genomic_DNA"/>
</dbReference>
<dbReference type="AlphaFoldDB" id="A0A8K0DDJ2"/>
<dbReference type="PANTHER" id="PTHR24366">
    <property type="entry name" value="IG(IMMUNOGLOBULIN) AND LRR(LEUCINE RICH REPEAT) DOMAINS"/>
    <property type="match status" value="1"/>
</dbReference>
<feature type="region of interest" description="Disordered" evidence="3">
    <location>
        <begin position="187"/>
        <end position="352"/>
    </location>
</feature>
<evidence type="ECO:0000256" key="3">
    <source>
        <dbReference type="SAM" id="MobiDB-lite"/>
    </source>
</evidence>
<protein>
    <submittedName>
        <fullName evidence="6">Uncharacterized protein</fullName>
    </submittedName>
</protein>
<keyword evidence="4" id="KW-1133">Transmembrane helix</keyword>
<proteinExistence type="predicted"/>
<gene>
    <name evidence="6" type="ORF">ILUMI_04930</name>
</gene>
<evidence type="ECO:0000313" key="7">
    <source>
        <dbReference type="Proteomes" id="UP000801492"/>
    </source>
</evidence>
<evidence type="ECO:0000256" key="1">
    <source>
        <dbReference type="ARBA" id="ARBA00022614"/>
    </source>
</evidence>
<name>A0A8K0DDJ2_IGNLU</name>